<dbReference type="Pfam" id="PF14652">
    <property type="entry name" value="DUF4457"/>
    <property type="match status" value="2"/>
</dbReference>
<sequence>MNPNQREKDDCNIRNSTDIPSHGSIPKWLEDITDTISRERGSSEGVKEDDNNQSNECDLGELQESSNLKLTLPQDKEVKSKSHSAKYGRRSSITSQIIATMPKNIEITKSNYLVPKFNENFDVNILKDFQQANLVKSWQSLNEFNQSHKGRLNSSSLGQSLVLEDVPNRSKSEMSNYLPLYITAVPPDVNVLPECKNDPRIVSNLLDGVNRTQDDMHIWLAPFDSGCSHLITIEFAELTTIAMIRIWNYNKSRIHSYRGVRDIVIFLDHKPIFKGEIAKACGGILGGVHHFGDTILFTTDETILEDISKNDTSYSYLTSEPNTPQDKDVRPPTSTLISDVRPITGALNERKTTTSEQILLGASQMDIILLENWGNQVAIGLTGLEIIEGTDAILKLTAKQLHCKWEAKYLYRLINGENVTTKPKNMWLVPYNNEKVVITIDFNGFRYISGIRIWNYNENLELSYAGVQTVKILLDCKPVINPLNNEDIFILRRAPGNEHYDFVQDIRFFDENAISYPLSIYDNSSNIVGFVIQIVVYSTWGDKYYCGLNGIELYDENQTKITLEEQNICAYPESVNILPDISGDVRTPDKLIDGVNNDNSGVHSWLSPVIPKYLNRIYIVMDIPITVSNIKFWNYSKTPSRGVKDFGILVDDLLVLNGTLVKCDGTNETSCQIVDLNENDCMPCDEKSNGSDVVLLNESTKTATGGSLSADPALRPFTCISPYNRELTSHSN</sequence>
<evidence type="ECO:0000313" key="4">
    <source>
        <dbReference type="Proteomes" id="UP001162162"/>
    </source>
</evidence>
<feature type="compositionally biased region" description="Basic and acidic residues" evidence="1">
    <location>
        <begin position="1"/>
        <end position="12"/>
    </location>
</feature>
<feature type="compositionally biased region" description="Basic and acidic residues" evidence="1">
    <location>
        <begin position="36"/>
        <end position="50"/>
    </location>
</feature>
<feature type="domain" description="KATNIP" evidence="2">
    <location>
        <begin position="182"/>
        <end position="320"/>
    </location>
</feature>
<reference evidence="3" key="1">
    <citation type="journal article" date="2023" name="Insect Mol. Biol.">
        <title>Genome sequencing provides insights into the evolution of gene families encoding plant cell wall-degrading enzymes in longhorned beetles.</title>
        <authorList>
            <person name="Shin N.R."/>
            <person name="Okamura Y."/>
            <person name="Kirsch R."/>
            <person name="Pauchet Y."/>
        </authorList>
    </citation>
    <scope>NUCLEOTIDE SEQUENCE</scope>
    <source>
        <strain evidence="3">AMC_N1</strain>
    </source>
</reference>
<dbReference type="EMBL" id="JAPWTK010000052">
    <property type="protein sequence ID" value="KAJ8953940.1"/>
    <property type="molecule type" value="Genomic_DNA"/>
</dbReference>
<feature type="region of interest" description="Disordered" evidence="1">
    <location>
        <begin position="1"/>
        <end position="60"/>
    </location>
</feature>
<dbReference type="PANTHER" id="PTHR21534">
    <property type="entry name" value="KATANIN-INTERACTING PROTEIN"/>
    <property type="match status" value="1"/>
</dbReference>
<evidence type="ECO:0000256" key="1">
    <source>
        <dbReference type="SAM" id="MobiDB-lite"/>
    </source>
</evidence>
<gene>
    <name evidence="3" type="ORF">NQ318_019182</name>
</gene>
<name>A0AAV8YTE3_9CUCU</name>
<proteinExistence type="predicted"/>
<organism evidence="3 4">
    <name type="scientific">Aromia moschata</name>
    <dbReference type="NCBI Taxonomy" id="1265417"/>
    <lineage>
        <taxon>Eukaryota</taxon>
        <taxon>Metazoa</taxon>
        <taxon>Ecdysozoa</taxon>
        <taxon>Arthropoda</taxon>
        <taxon>Hexapoda</taxon>
        <taxon>Insecta</taxon>
        <taxon>Pterygota</taxon>
        <taxon>Neoptera</taxon>
        <taxon>Endopterygota</taxon>
        <taxon>Coleoptera</taxon>
        <taxon>Polyphaga</taxon>
        <taxon>Cucujiformia</taxon>
        <taxon>Chrysomeloidea</taxon>
        <taxon>Cerambycidae</taxon>
        <taxon>Cerambycinae</taxon>
        <taxon>Callichromatini</taxon>
        <taxon>Aromia</taxon>
    </lineage>
</organism>
<comment type="caution">
    <text evidence="3">The sequence shown here is derived from an EMBL/GenBank/DDBJ whole genome shotgun (WGS) entry which is preliminary data.</text>
</comment>
<dbReference type="PANTHER" id="PTHR21534:SF0">
    <property type="entry name" value="KATANIN-INTERACTING PROTEIN"/>
    <property type="match status" value="1"/>
</dbReference>
<protein>
    <recommendedName>
        <fullName evidence="2">KATNIP domain-containing protein</fullName>
    </recommendedName>
</protein>
<dbReference type="InterPro" id="IPR027859">
    <property type="entry name" value="KATNIP_dom"/>
</dbReference>
<keyword evidence="4" id="KW-1185">Reference proteome</keyword>
<feature type="domain" description="KATNIP" evidence="2">
    <location>
        <begin position="367"/>
        <end position="661"/>
    </location>
</feature>
<accession>A0AAV8YTE3</accession>
<evidence type="ECO:0000259" key="2">
    <source>
        <dbReference type="Pfam" id="PF14652"/>
    </source>
</evidence>
<dbReference type="AlphaFoldDB" id="A0AAV8YTE3"/>
<dbReference type="InterPro" id="IPR026704">
    <property type="entry name" value="KATNIP"/>
</dbReference>
<evidence type="ECO:0000313" key="3">
    <source>
        <dbReference type="EMBL" id="KAJ8953940.1"/>
    </source>
</evidence>
<dbReference type="Proteomes" id="UP001162162">
    <property type="component" value="Unassembled WGS sequence"/>
</dbReference>